<evidence type="ECO:0000313" key="3">
    <source>
        <dbReference type="EMBL" id="WWQ59646.1"/>
    </source>
</evidence>
<dbReference type="InterPro" id="IPR012340">
    <property type="entry name" value="NA-bd_OB-fold"/>
</dbReference>
<dbReference type="Proteomes" id="UP001432202">
    <property type="component" value="Chromosome"/>
</dbReference>
<organism evidence="3 4">
    <name type="scientific">Sulfolobus tengchongensis</name>
    <dbReference type="NCBI Taxonomy" id="207809"/>
    <lineage>
        <taxon>Archaea</taxon>
        <taxon>Thermoproteota</taxon>
        <taxon>Thermoprotei</taxon>
        <taxon>Sulfolobales</taxon>
        <taxon>Sulfolobaceae</taxon>
        <taxon>Sulfolobus</taxon>
    </lineage>
</organism>
<proteinExistence type="predicted"/>
<accession>A0AAX4KZP7</accession>
<dbReference type="AlphaFoldDB" id="A0AAX4KZP7"/>
<dbReference type="Pfam" id="PF12172">
    <property type="entry name" value="zf-ChsH2"/>
    <property type="match status" value="1"/>
</dbReference>
<feature type="domain" description="ChsH2 C-terminal OB-fold" evidence="1">
    <location>
        <begin position="49"/>
        <end position="100"/>
    </location>
</feature>
<keyword evidence="4" id="KW-1185">Reference proteome</keyword>
<feature type="domain" description="ChsH2 rubredoxin-like zinc ribbon" evidence="2">
    <location>
        <begin position="14"/>
        <end position="47"/>
    </location>
</feature>
<dbReference type="RefSeq" id="WP_338599051.1">
    <property type="nucleotide sequence ID" value="NZ_CP146016.1"/>
</dbReference>
<protein>
    <submittedName>
        <fullName evidence="3">Zn-ribbon domain-containing OB-fold protein</fullName>
    </submittedName>
</protein>
<reference evidence="3 4" key="1">
    <citation type="submission" date="2024-02" db="EMBL/GenBank/DDBJ databases">
        <title>STSV induces naive adaptation in Sulfolobus.</title>
        <authorList>
            <person name="Xiang X."/>
            <person name="Song M."/>
        </authorList>
    </citation>
    <scope>NUCLEOTIDE SEQUENCE [LARGE SCALE GENOMIC DNA]</scope>
    <source>
        <strain evidence="3 4">RT2</strain>
    </source>
</reference>
<dbReference type="InterPro" id="IPR052513">
    <property type="entry name" value="Thioester_dehydratase-like"/>
</dbReference>
<dbReference type="InterPro" id="IPR022002">
    <property type="entry name" value="ChsH2_Znr"/>
</dbReference>
<dbReference type="SUPFAM" id="SSF50249">
    <property type="entry name" value="Nucleic acid-binding proteins"/>
    <property type="match status" value="1"/>
</dbReference>
<gene>
    <name evidence="3" type="ORF">V6M85_09165</name>
</gene>
<dbReference type="GeneID" id="89336936"/>
<dbReference type="PANTHER" id="PTHR34075">
    <property type="entry name" value="BLR3430 PROTEIN"/>
    <property type="match status" value="1"/>
</dbReference>
<evidence type="ECO:0000259" key="1">
    <source>
        <dbReference type="Pfam" id="PF01796"/>
    </source>
</evidence>
<dbReference type="Pfam" id="PF01796">
    <property type="entry name" value="OB_ChsH2_C"/>
    <property type="match status" value="1"/>
</dbReference>
<dbReference type="PANTHER" id="PTHR34075:SF5">
    <property type="entry name" value="BLR3430 PROTEIN"/>
    <property type="match status" value="1"/>
</dbReference>
<evidence type="ECO:0000313" key="4">
    <source>
        <dbReference type="Proteomes" id="UP001432202"/>
    </source>
</evidence>
<evidence type="ECO:0000259" key="2">
    <source>
        <dbReference type="Pfam" id="PF12172"/>
    </source>
</evidence>
<dbReference type="EMBL" id="CP146016">
    <property type="protein sequence ID" value="WWQ59646.1"/>
    <property type="molecule type" value="Genomic_DNA"/>
</dbReference>
<sequence length="117" mass="13634">MRLEEIYSNYDKIVQSGDLPYLKCRNCNYAFFYIRHICPKCGSKNLEVVKSSGVGKVFSWTKIFRKNETFIYGIVELEEGFRIYCNFADDVKIGDKVKIKISISDNKYHIIGSKLQI</sequence>
<name>A0AAX4KZP7_9CREN</name>
<dbReference type="Gene3D" id="6.10.30.10">
    <property type="match status" value="1"/>
</dbReference>
<dbReference type="InterPro" id="IPR002878">
    <property type="entry name" value="ChsH2_C"/>
</dbReference>